<proteinExistence type="predicted"/>
<dbReference type="Proteomes" id="UP001157502">
    <property type="component" value="Chromosome 5"/>
</dbReference>
<evidence type="ECO:0000313" key="2">
    <source>
        <dbReference type="Proteomes" id="UP001157502"/>
    </source>
</evidence>
<keyword evidence="2" id="KW-1185">Reference proteome</keyword>
<sequence length="993" mass="106482">MLQCSVNVYYKSKMPHGGRPIIPKGVQDLMLGLCIAIVKYRPEDIPAFAMSFFDALIIFKQENPSMPINELLKEFSSTKGSHFYRRNNKDVKQQQDTVQSPEPFPHPKPIRDRARGPLLMEARCQDFREPFPLENQTMDKVEVSSNYRDHTEHDLQVSATTITLSPGPILTDIARDLAVYRCKIYPNESRVSSPLSSTESLVRVQSALFERVSVSEIRENEDAVLIRTGVLPSESLIIVKTERVPEMIVFQADPLLAAASPPSCAVNHTCSCDSLEGSQADVGSALEAVHHIFSILFETKAPTVETQHVMVPEPEKHHAQKDHATPVKTSSSSIPVTPVELPGSSPTLSQSSVQIHGSSPTLSQSSVQIHGSSPTLSQSSVQIHGSSPALSQSSVQIHGSSPTLSQSSVEISSSASAVSRTLDVPEVHNMMAKHSVHEATTDPSDVPCPIPAATLDTECVAVIKPPPDAQSVEIRSSPPTAVTVATDSSNLTCPSAVTVETKLDHAMPLGSAAATPVSLSHPVVPLQETRVSSVSFPLPVTPLTEETHSHSSACPPIRTASGESRTPFLVYLPLPGPEVVSTPDLLSHLGLGLEEAKSLPLLYHPMAQADIPMTSVVVATGQAPTVTAAPNAAMAIATSYVTSLPVVTDIARTPSSVANNTGLQEVQRTSSYLSRIPGDQEPQRTPSYLADNSGVQEMPRNPSNSDMVFTYFPGNAGNQSRNNSVVNPPSAVASHSAMSRTFSLYPQGGSDVAHGNHSPGHCPASLQDQAGMALQSHGSQTNAMPLCSHGHNVCSSTSGSGSQWRLCHLTRPESQIRMAGTVCPHQNSLNIMDCHGLGHIANIPMYQDCVHCSSSGHLACSRSSHGNLYTQHMSGSRCPAHNLGTTFLQPRTCSTDQLVHIPQQCRLTANPSREMHPAQGLCPLHGPLPQQSHSCAELCRLGSSCWAASTNRRQSQGRLENTDCNVLCATHHNRGSATNTHENHFMNCSPHGN</sequence>
<gene>
    <name evidence="1" type="ORF">DPEC_G00065230</name>
</gene>
<comment type="caution">
    <text evidence="1">The sequence shown here is derived from an EMBL/GenBank/DDBJ whole genome shotgun (WGS) entry which is preliminary data.</text>
</comment>
<accession>A0ACC2H865</accession>
<organism evidence="1 2">
    <name type="scientific">Dallia pectoralis</name>
    <name type="common">Alaska blackfish</name>
    <dbReference type="NCBI Taxonomy" id="75939"/>
    <lineage>
        <taxon>Eukaryota</taxon>
        <taxon>Metazoa</taxon>
        <taxon>Chordata</taxon>
        <taxon>Craniata</taxon>
        <taxon>Vertebrata</taxon>
        <taxon>Euteleostomi</taxon>
        <taxon>Actinopterygii</taxon>
        <taxon>Neopterygii</taxon>
        <taxon>Teleostei</taxon>
        <taxon>Protacanthopterygii</taxon>
        <taxon>Esociformes</taxon>
        <taxon>Umbridae</taxon>
        <taxon>Dallia</taxon>
    </lineage>
</organism>
<name>A0ACC2H865_DALPE</name>
<dbReference type="EMBL" id="CM055732">
    <property type="protein sequence ID" value="KAJ8012106.1"/>
    <property type="molecule type" value="Genomic_DNA"/>
</dbReference>
<reference evidence="1" key="1">
    <citation type="submission" date="2021-05" db="EMBL/GenBank/DDBJ databases">
        <authorList>
            <person name="Pan Q."/>
            <person name="Jouanno E."/>
            <person name="Zahm M."/>
            <person name="Klopp C."/>
            <person name="Cabau C."/>
            <person name="Louis A."/>
            <person name="Berthelot C."/>
            <person name="Parey E."/>
            <person name="Roest Crollius H."/>
            <person name="Montfort J."/>
            <person name="Robinson-Rechavi M."/>
            <person name="Bouchez O."/>
            <person name="Lampietro C."/>
            <person name="Lopez Roques C."/>
            <person name="Donnadieu C."/>
            <person name="Postlethwait J."/>
            <person name="Bobe J."/>
            <person name="Dillon D."/>
            <person name="Chandos A."/>
            <person name="von Hippel F."/>
            <person name="Guiguen Y."/>
        </authorList>
    </citation>
    <scope>NUCLEOTIDE SEQUENCE</scope>
    <source>
        <strain evidence="1">YG-Jan2019</strain>
    </source>
</reference>
<protein>
    <submittedName>
        <fullName evidence="1">Uncharacterized protein</fullName>
    </submittedName>
</protein>
<evidence type="ECO:0000313" key="1">
    <source>
        <dbReference type="EMBL" id="KAJ8012106.1"/>
    </source>
</evidence>